<keyword evidence="13 15" id="KW-0324">Glycolysis</keyword>
<feature type="domain" description="Phosphofructokinase" evidence="16">
    <location>
        <begin position="4"/>
        <end position="277"/>
    </location>
</feature>
<comment type="catalytic activity">
    <reaction evidence="14 15">
        <text>beta-D-fructose 6-phosphate + ATP = beta-D-fructose 1,6-bisphosphate + ADP + H(+)</text>
        <dbReference type="Rhea" id="RHEA:16109"/>
        <dbReference type="ChEBI" id="CHEBI:15378"/>
        <dbReference type="ChEBI" id="CHEBI:30616"/>
        <dbReference type="ChEBI" id="CHEBI:32966"/>
        <dbReference type="ChEBI" id="CHEBI:57634"/>
        <dbReference type="ChEBI" id="CHEBI:456216"/>
        <dbReference type="EC" id="2.7.1.11"/>
    </reaction>
</comment>
<dbReference type="InterPro" id="IPR022953">
    <property type="entry name" value="ATP_PFK"/>
</dbReference>
<keyword evidence="8 15" id="KW-0479">Metal-binding</keyword>
<dbReference type="NCBIfam" id="NF002872">
    <property type="entry name" value="PRK03202.1"/>
    <property type="match status" value="1"/>
</dbReference>
<proteinExistence type="inferred from homology"/>
<keyword evidence="6 15" id="KW-0021">Allosteric enzyme</keyword>
<dbReference type="Pfam" id="PF00365">
    <property type="entry name" value="PFK"/>
    <property type="match status" value="1"/>
</dbReference>
<dbReference type="InterPro" id="IPR012828">
    <property type="entry name" value="PFKA_ATP_prok"/>
</dbReference>
<dbReference type="HAMAP" id="MF_00339">
    <property type="entry name" value="Phosphofructokinase_I_B1"/>
    <property type="match status" value="1"/>
</dbReference>
<dbReference type="EMBL" id="JQIF01000040">
    <property type="protein sequence ID" value="KGJ53346.1"/>
    <property type="molecule type" value="Genomic_DNA"/>
</dbReference>
<protein>
    <recommendedName>
        <fullName evidence="15">ATP-dependent 6-phosphofructokinase</fullName>
        <shortName evidence="15">ATP-PFK</shortName>
        <shortName evidence="15">Phosphofructokinase</shortName>
        <ecNumber evidence="15">2.7.1.11</ecNumber>
    </recommendedName>
    <alternativeName>
        <fullName evidence="15">Phosphohexokinase</fullName>
    </alternativeName>
</protein>
<comment type="activity regulation">
    <text evidence="15">Allosterically activated by ADP and other diphosphonucleosides, and allosterically inhibited by phosphoenolpyruvate.</text>
</comment>
<evidence type="ECO:0000256" key="8">
    <source>
        <dbReference type="ARBA" id="ARBA00022723"/>
    </source>
</evidence>
<keyword evidence="11 15" id="KW-0067">ATP-binding</keyword>
<evidence type="ECO:0000256" key="12">
    <source>
        <dbReference type="ARBA" id="ARBA00022842"/>
    </source>
</evidence>
<evidence type="ECO:0000256" key="13">
    <source>
        <dbReference type="ARBA" id="ARBA00023152"/>
    </source>
</evidence>
<feature type="binding site" description="in other chain" evidence="15">
    <location>
        <begin position="126"/>
        <end position="128"/>
    </location>
    <ligand>
        <name>substrate</name>
        <note>ligand shared between dimeric partners</note>
    </ligand>
</feature>
<dbReference type="PANTHER" id="PTHR13697">
    <property type="entry name" value="PHOSPHOFRUCTOKINASE"/>
    <property type="match status" value="1"/>
</dbReference>
<dbReference type="GO" id="GO:0061621">
    <property type="term" value="P:canonical glycolysis"/>
    <property type="evidence" value="ECO:0007669"/>
    <property type="project" value="TreeGrafter"/>
</dbReference>
<comment type="function">
    <text evidence="2 15">Catalyzes the phosphorylation of D-fructose 6-phosphate to fructose 1,6-bisphosphate by ATP, the first committing step of glycolysis.</text>
</comment>
<dbReference type="Gene3D" id="3.40.50.460">
    <property type="entry name" value="Phosphofructokinase domain"/>
    <property type="match status" value="1"/>
</dbReference>
<dbReference type="GO" id="GO:0005945">
    <property type="term" value="C:6-phosphofructokinase complex"/>
    <property type="evidence" value="ECO:0007669"/>
    <property type="project" value="TreeGrafter"/>
</dbReference>
<dbReference type="InterPro" id="IPR035966">
    <property type="entry name" value="PKF_sf"/>
</dbReference>
<dbReference type="GO" id="GO:0048029">
    <property type="term" value="F:monosaccharide binding"/>
    <property type="evidence" value="ECO:0007669"/>
    <property type="project" value="TreeGrafter"/>
</dbReference>
<dbReference type="GO" id="GO:0042802">
    <property type="term" value="F:identical protein binding"/>
    <property type="evidence" value="ECO:0007669"/>
    <property type="project" value="TreeGrafter"/>
</dbReference>
<evidence type="ECO:0000313" key="17">
    <source>
        <dbReference type="EMBL" id="KGJ53346.1"/>
    </source>
</evidence>
<keyword evidence="9 15" id="KW-0547">Nucleotide-binding</keyword>
<keyword evidence="7 15" id="KW-0808">Transferase</keyword>
<keyword evidence="5 15" id="KW-0963">Cytoplasm</keyword>
<reference evidence="17 18" key="1">
    <citation type="submission" date="2014-08" db="EMBL/GenBank/DDBJ databases">
        <title>Clostridium innocuum, an unnegligible vancomycin-resistant pathogen causing extra-intestinal infections.</title>
        <authorList>
            <person name="Feng Y."/>
            <person name="Chiu C.-H."/>
        </authorList>
    </citation>
    <scope>NUCLEOTIDE SEQUENCE [LARGE SCALE GENOMIC DNA]</scope>
    <source>
        <strain evidence="17 18">AN88</strain>
    </source>
</reference>
<feature type="binding site" description="in other chain" evidence="15">
    <location>
        <begin position="215"/>
        <end position="217"/>
    </location>
    <ligand>
        <name>ADP</name>
        <dbReference type="ChEBI" id="CHEBI:456216"/>
        <note>allosteric activator; ligand shared between dimeric partners</note>
    </ligand>
</feature>
<feature type="binding site" evidence="15">
    <location>
        <begin position="103"/>
        <end position="106"/>
    </location>
    <ligand>
        <name>ATP</name>
        <dbReference type="ChEBI" id="CHEBI:30616"/>
    </ligand>
</feature>
<dbReference type="GO" id="GO:0016208">
    <property type="term" value="F:AMP binding"/>
    <property type="evidence" value="ECO:0007669"/>
    <property type="project" value="TreeGrafter"/>
</dbReference>
<dbReference type="GO" id="GO:0003872">
    <property type="term" value="F:6-phosphofructokinase activity"/>
    <property type="evidence" value="ECO:0007669"/>
    <property type="project" value="UniProtKB-UniRule"/>
</dbReference>
<name>A0A099I728_CLOIN</name>
<evidence type="ECO:0000256" key="1">
    <source>
        <dbReference type="ARBA" id="ARBA00001946"/>
    </source>
</evidence>
<dbReference type="Gene3D" id="3.40.50.450">
    <property type="match status" value="1"/>
</dbReference>
<evidence type="ECO:0000256" key="11">
    <source>
        <dbReference type="ARBA" id="ARBA00022840"/>
    </source>
</evidence>
<dbReference type="RefSeq" id="WP_044905133.1">
    <property type="nucleotide sequence ID" value="NZ_JQIF01000040.1"/>
</dbReference>
<dbReference type="FunFam" id="3.40.50.450:FF:000001">
    <property type="entry name" value="ATP-dependent 6-phosphofructokinase"/>
    <property type="match status" value="1"/>
</dbReference>
<dbReference type="PROSITE" id="PS00433">
    <property type="entry name" value="PHOSPHOFRUCTOKINASE"/>
    <property type="match status" value="1"/>
</dbReference>
<dbReference type="GO" id="GO:0046872">
    <property type="term" value="F:metal ion binding"/>
    <property type="evidence" value="ECO:0007669"/>
    <property type="project" value="UniProtKB-KW"/>
</dbReference>
<dbReference type="FunFam" id="3.40.50.460:FF:000002">
    <property type="entry name" value="ATP-dependent 6-phosphofructokinase"/>
    <property type="match status" value="1"/>
</dbReference>
<keyword evidence="12 15" id="KW-0460">Magnesium</keyword>
<evidence type="ECO:0000256" key="10">
    <source>
        <dbReference type="ARBA" id="ARBA00022777"/>
    </source>
</evidence>
<dbReference type="InterPro" id="IPR012003">
    <property type="entry name" value="ATP_PFK_prok-type"/>
</dbReference>
<comment type="subunit">
    <text evidence="15">Homotetramer.</text>
</comment>
<comment type="caution">
    <text evidence="15">Lacks conserved residue(s) required for the propagation of feature annotation.</text>
</comment>
<feature type="binding site" evidence="15">
    <location>
        <position position="104"/>
    </location>
    <ligand>
        <name>Mg(2+)</name>
        <dbReference type="ChEBI" id="CHEBI:18420"/>
        <note>catalytic</note>
    </ligand>
</feature>
<evidence type="ECO:0000256" key="2">
    <source>
        <dbReference type="ARBA" id="ARBA00002659"/>
    </source>
</evidence>
<dbReference type="GO" id="GO:0005524">
    <property type="term" value="F:ATP binding"/>
    <property type="evidence" value="ECO:0007669"/>
    <property type="project" value="UniProtKB-UniRule"/>
</dbReference>
<keyword evidence="10 15" id="KW-0418">Kinase</keyword>
<dbReference type="InterPro" id="IPR015912">
    <property type="entry name" value="Phosphofructokinase_CS"/>
</dbReference>
<dbReference type="AlphaFoldDB" id="A0A099I728"/>
<feature type="binding site" description="in other chain" evidence="15">
    <location>
        <begin position="251"/>
        <end position="254"/>
    </location>
    <ligand>
        <name>substrate</name>
        <note>ligand shared between dimeric partners</note>
    </ligand>
</feature>
<dbReference type="NCBIfam" id="TIGR02482">
    <property type="entry name" value="PFKA_ATP"/>
    <property type="match status" value="1"/>
</dbReference>
<evidence type="ECO:0000256" key="15">
    <source>
        <dbReference type="HAMAP-Rule" id="MF_00339"/>
    </source>
</evidence>
<feature type="binding site" evidence="15">
    <location>
        <position position="163"/>
    </location>
    <ligand>
        <name>substrate</name>
        <note>ligand shared between dimeric partners</note>
    </ligand>
</feature>
<dbReference type="InterPro" id="IPR000023">
    <property type="entry name" value="Phosphofructokinase_dom"/>
</dbReference>
<dbReference type="GO" id="GO:0070095">
    <property type="term" value="F:fructose-6-phosphate binding"/>
    <property type="evidence" value="ECO:0007669"/>
    <property type="project" value="TreeGrafter"/>
</dbReference>
<dbReference type="GO" id="GO:0006002">
    <property type="term" value="P:fructose 6-phosphate metabolic process"/>
    <property type="evidence" value="ECO:0007669"/>
    <property type="project" value="UniProtKB-UniRule"/>
</dbReference>
<feature type="binding site" evidence="15">
    <location>
        <position position="12"/>
    </location>
    <ligand>
        <name>ATP</name>
        <dbReference type="ChEBI" id="CHEBI:30616"/>
    </ligand>
</feature>
<comment type="similarity">
    <text evidence="15">Belongs to the phosphofructokinase type A (PFKA) family. ATP-dependent PFK group I subfamily. Prokaryotic clade 'B1' sub-subfamily.</text>
</comment>
<comment type="subcellular location">
    <subcellularLocation>
        <location evidence="3 15">Cytoplasm</location>
    </subcellularLocation>
</comment>
<feature type="binding site" description="in other chain" evidence="15">
    <location>
        <position position="224"/>
    </location>
    <ligand>
        <name>substrate</name>
        <note>ligand shared between dimeric partners</note>
    </ligand>
</feature>
<dbReference type="Proteomes" id="UP000030008">
    <property type="component" value="Unassembled WGS sequence"/>
</dbReference>
<feature type="binding site" evidence="15">
    <location>
        <begin position="22"/>
        <end position="26"/>
    </location>
    <ligand>
        <name>ADP</name>
        <dbReference type="ChEBI" id="CHEBI:456216"/>
        <note>allosteric activator; ligand shared between dimeric partners</note>
    </ligand>
</feature>
<sequence length="320" mass="34372">MVKRIGVLTSGGDAPGMNAAIRAVTRVALNSGIEVFGIYDGYKGMVEGYIEPLTKASVGEIIDRGGTILGSARLPEFKDIEVRNKAVQQLKKRGIEAIVVVGGDGSYRGALALTEMGINCIGLPGTIDNDITCTDFTIGFDTALTTIVEAVDKLRDTSSSHHRCSIVEVMGNRCGDLAIWSGIACGAEIVITSSTGFEEGEVLERLRDFDLIKKKRHAIVVISEKITDVHQFAKKVSLNTGFSGRATVLGHVQRGGSPTPTDRVLASRMGEKAVDLLMQGVGGQCVSIKDNQIVSVPIEEALNMPRESRKRLQNLFDRLV</sequence>
<evidence type="ECO:0000256" key="9">
    <source>
        <dbReference type="ARBA" id="ARBA00022741"/>
    </source>
</evidence>
<dbReference type="PIRSF" id="PIRSF000532">
    <property type="entry name" value="ATP_PFK_prok"/>
    <property type="match status" value="1"/>
</dbReference>
<dbReference type="PANTHER" id="PTHR13697:SF4">
    <property type="entry name" value="ATP-DEPENDENT 6-PHOSPHOFRUCTOKINASE"/>
    <property type="match status" value="1"/>
</dbReference>
<evidence type="ECO:0000256" key="3">
    <source>
        <dbReference type="ARBA" id="ARBA00004496"/>
    </source>
</evidence>
<evidence type="ECO:0000256" key="5">
    <source>
        <dbReference type="ARBA" id="ARBA00022490"/>
    </source>
</evidence>
<dbReference type="SUPFAM" id="SSF53784">
    <property type="entry name" value="Phosphofructokinase"/>
    <property type="match status" value="1"/>
</dbReference>
<organism evidence="17 18">
    <name type="scientific">Clostridium innocuum</name>
    <dbReference type="NCBI Taxonomy" id="1522"/>
    <lineage>
        <taxon>Bacteria</taxon>
        <taxon>Bacillati</taxon>
        <taxon>Bacillota</taxon>
        <taxon>Clostridia</taxon>
        <taxon>Eubacteriales</taxon>
        <taxon>Clostridiaceae</taxon>
        <taxon>Clostridium</taxon>
    </lineage>
</organism>
<feature type="binding site" evidence="15">
    <location>
        <begin position="73"/>
        <end position="74"/>
    </location>
    <ligand>
        <name>ATP</name>
        <dbReference type="ChEBI" id="CHEBI:30616"/>
    </ligand>
</feature>
<gene>
    <name evidence="15" type="primary">pfkA</name>
    <name evidence="17" type="ORF">CIAN88_09220</name>
</gene>
<evidence type="ECO:0000259" key="16">
    <source>
        <dbReference type="Pfam" id="PF00365"/>
    </source>
</evidence>
<dbReference type="UniPathway" id="UPA00109">
    <property type="reaction ID" value="UER00182"/>
</dbReference>
<comment type="caution">
    <text evidence="17">The sequence shown here is derived from an EMBL/GenBank/DDBJ whole genome shotgun (WGS) entry which is preliminary data.</text>
</comment>
<feature type="active site" description="Proton acceptor" evidence="15">
    <location>
        <position position="128"/>
    </location>
</feature>
<evidence type="ECO:0000256" key="4">
    <source>
        <dbReference type="ARBA" id="ARBA00004679"/>
    </source>
</evidence>
<feature type="binding site" evidence="15">
    <location>
        <position position="245"/>
    </location>
    <ligand>
        <name>substrate</name>
        <note>ligand shared between dimeric partners</note>
    </ligand>
</feature>
<evidence type="ECO:0000313" key="18">
    <source>
        <dbReference type="Proteomes" id="UP000030008"/>
    </source>
</evidence>
<feature type="binding site" description="in other chain" evidence="15">
    <location>
        <position position="155"/>
    </location>
    <ligand>
        <name>ADP</name>
        <dbReference type="ChEBI" id="CHEBI:456216"/>
        <note>allosteric activator; ligand shared between dimeric partners</note>
    </ligand>
</feature>
<evidence type="ECO:0000256" key="14">
    <source>
        <dbReference type="ARBA" id="ARBA00048070"/>
    </source>
</evidence>
<feature type="binding site" description="in other chain" evidence="15">
    <location>
        <begin position="186"/>
        <end position="188"/>
    </location>
    <ligand>
        <name>ADP</name>
        <dbReference type="ChEBI" id="CHEBI:456216"/>
        <note>allosteric activator; ligand shared between dimeric partners</note>
    </ligand>
</feature>
<comment type="pathway">
    <text evidence="4 15">Carbohydrate degradation; glycolysis; D-glyceraldehyde 3-phosphate and glycerone phosphate from D-glucose: step 3/4.</text>
</comment>
<evidence type="ECO:0000256" key="7">
    <source>
        <dbReference type="ARBA" id="ARBA00022679"/>
    </source>
</evidence>
<evidence type="ECO:0000256" key="6">
    <source>
        <dbReference type="ARBA" id="ARBA00022533"/>
    </source>
</evidence>
<accession>A0A099I728</accession>
<dbReference type="PRINTS" id="PR00476">
    <property type="entry name" value="PHFRCTKINASE"/>
</dbReference>
<comment type="cofactor">
    <cofactor evidence="1 15">
        <name>Mg(2+)</name>
        <dbReference type="ChEBI" id="CHEBI:18420"/>
    </cofactor>
</comment>
<dbReference type="EC" id="2.7.1.11" evidence="15"/>
<dbReference type="GO" id="GO:0030388">
    <property type="term" value="P:fructose 1,6-bisphosphate metabolic process"/>
    <property type="evidence" value="ECO:0007669"/>
    <property type="project" value="TreeGrafter"/>
</dbReference>
<feature type="binding site" description="in other chain" evidence="15">
    <location>
        <begin position="170"/>
        <end position="172"/>
    </location>
    <ligand>
        <name>substrate</name>
        <note>ligand shared between dimeric partners</note>
    </ligand>
</feature>